<protein>
    <recommendedName>
        <fullName evidence="6">Fungal-specific transcription factor domain-containing protein</fullName>
    </recommendedName>
</protein>
<evidence type="ECO:0000313" key="4">
    <source>
        <dbReference type="EMBL" id="KAJ9640616.1"/>
    </source>
</evidence>
<sequence>MECPGYGLRLRWATTSSTSRPSSKPLSTPQAVIPHPDTRGNSRPQLSDLSPEKISAQPARDPTIFTLSDSVIMKFFDYYATSIAPMMVWLDSEANEYRRLVVPMAKHHPVLRLAICAIAAAHMPQEPDYGREFSSAACEAAITQITEQIRQMNVVENNLVVEGIYGSIEGTLASMLVLANQSLFGAELPRARFHRQAARILLHTLSLKRSPSEELFAFLKNQLALCDVLMCTTLFDPEQIQAVILPELGRGDVVLGRFLQVVHKITTLSFQETETISRDPVALLEELEDEFELARGSSLLAAGQMMEGRCHQFKEDFVRFINIFHHSGVLYACKRLQLELGPAAQYHADKLFQSLNQFHDVKSIMHNLAWPLFVAGICNCRHPERQHFIATTCGLMSASTGFRHFSKIRTFLQELWQTPQQDWIIVAREWEERGNPVVAV</sequence>
<dbReference type="Pfam" id="PF11951">
    <property type="entry name" value="Fungal_trans_2"/>
    <property type="match status" value="1"/>
</dbReference>
<gene>
    <name evidence="4" type="ORF">H2204_003245</name>
</gene>
<dbReference type="GO" id="GO:0005634">
    <property type="term" value="C:nucleus"/>
    <property type="evidence" value="ECO:0007669"/>
    <property type="project" value="UniProtKB-SubCell"/>
</dbReference>
<dbReference type="PANTHER" id="PTHR37534:SF46">
    <property type="entry name" value="ZN(II)2CYS6 TRANSCRIPTION FACTOR (EUROFUNG)"/>
    <property type="match status" value="1"/>
</dbReference>
<dbReference type="InterPro" id="IPR021858">
    <property type="entry name" value="Fun_TF"/>
</dbReference>
<evidence type="ECO:0000256" key="3">
    <source>
        <dbReference type="SAM" id="MobiDB-lite"/>
    </source>
</evidence>
<comment type="caution">
    <text evidence="4">The sequence shown here is derived from an EMBL/GenBank/DDBJ whole genome shotgun (WGS) entry which is preliminary data.</text>
</comment>
<comment type="subcellular location">
    <subcellularLocation>
        <location evidence="1">Nucleus</location>
    </subcellularLocation>
</comment>
<feature type="region of interest" description="Disordered" evidence="3">
    <location>
        <begin position="1"/>
        <end position="55"/>
    </location>
</feature>
<proteinExistence type="predicted"/>
<dbReference type="PANTHER" id="PTHR37534">
    <property type="entry name" value="TRANSCRIPTIONAL ACTIVATOR PROTEIN UGA3"/>
    <property type="match status" value="1"/>
</dbReference>
<evidence type="ECO:0000256" key="2">
    <source>
        <dbReference type="ARBA" id="ARBA00023242"/>
    </source>
</evidence>
<dbReference type="AlphaFoldDB" id="A0AA38Y9M4"/>
<feature type="compositionally biased region" description="Low complexity" evidence="3">
    <location>
        <begin position="14"/>
        <end position="29"/>
    </location>
</feature>
<keyword evidence="5" id="KW-1185">Reference proteome</keyword>
<evidence type="ECO:0008006" key="6">
    <source>
        <dbReference type="Google" id="ProtNLM"/>
    </source>
</evidence>
<accession>A0AA38Y9M4</accession>
<evidence type="ECO:0000313" key="5">
    <source>
        <dbReference type="Proteomes" id="UP001172681"/>
    </source>
</evidence>
<keyword evidence="2" id="KW-0539">Nucleus</keyword>
<evidence type="ECO:0000256" key="1">
    <source>
        <dbReference type="ARBA" id="ARBA00004123"/>
    </source>
</evidence>
<feature type="compositionally biased region" description="Polar residues" evidence="3">
    <location>
        <begin position="39"/>
        <end position="48"/>
    </location>
</feature>
<reference evidence="4" key="1">
    <citation type="submission" date="2022-10" db="EMBL/GenBank/DDBJ databases">
        <title>Culturing micro-colonial fungi from biological soil crusts in the Mojave desert and describing Neophaeococcomyces mojavensis, and introducing the new genera and species Taxawa tesnikishii.</title>
        <authorList>
            <person name="Kurbessoian T."/>
            <person name="Stajich J.E."/>
        </authorList>
    </citation>
    <scope>NUCLEOTIDE SEQUENCE</scope>
    <source>
        <strain evidence="4">TK_35</strain>
    </source>
</reference>
<dbReference type="EMBL" id="JAPDRN010000014">
    <property type="protein sequence ID" value="KAJ9640616.1"/>
    <property type="molecule type" value="Genomic_DNA"/>
</dbReference>
<organism evidence="4 5">
    <name type="scientific">Knufia peltigerae</name>
    <dbReference type="NCBI Taxonomy" id="1002370"/>
    <lineage>
        <taxon>Eukaryota</taxon>
        <taxon>Fungi</taxon>
        <taxon>Dikarya</taxon>
        <taxon>Ascomycota</taxon>
        <taxon>Pezizomycotina</taxon>
        <taxon>Eurotiomycetes</taxon>
        <taxon>Chaetothyriomycetidae</taxon>
        <taxon>Chaetothyriales</taxon>
        <taxon>Trichomeriaceae</taxon>
        <taxon>Knufia</taxon>
    </lineage>
</organism>
<name>A0AA38Y9M4_9EURO</name>
<dbReference type="Proteomes" id="UP001172681">
    <property type="component" value="Unassembled WGS sequence"/>
</dbReference>